<gene>
    <name evidence="3" type="ORF">BJ322DRAFT_1109280</name>
</gene>
<dbReference type="Pfam" id="PF24883">
    <property type="entry name" value="NPHP3_N"/>
    <property type="match status" value="1"/>
</dbReference>
<name>A0A9P6HFZ0_9AGAM</name>
<dbReference type="Proteomes" id="UP000736335">
    <property type="component" value="Unassembled WGS sequence"/>
</dbReference>
<evidence type="ECO:0000256" key="1">
    <source>
        <dbReference type="ARBA" id="ARBA00022737"/>
    </source>
</evidence>
<organism evidence="3 4">
    <name type="scientific">Thelephora terrestris</name>
    <dbReference type="NCBI Taxonomy" id="56493"/>
    <lineage>
        <taxon>Eukaryota</taxon>
        <taxon>Fungi</taxon>
        <taxon>Dikarya</taxon>
        <taxon>Basidiomycota</taxon>
        <taxon>Agaricomycotina</taxon>
        <taxon>Agaricomycetes</taxon>
        <taxon>Thelephorales</taxon>
        <taxon>Thelephoraceae</taxon>
        <taxon>Thelephora</taxon>
    </lineage>
</organism>
<dbReference type="OrthoDB" id="5967843at2759"/>
<comment type="caution">
    <text evidence="3">The sequence shown here is derived from an EMBL/GenBank/DDBJ whole genome shotgun (WGS) entry which is preliminary data.</text>
</comment>
<keyword evidence="1" id="KW-0677">Repeat</keyword>
<dbReference type="AlphaFoldDB" id="A0A9P6HFZ0"/>
<feature type="domain" description="Nephrocystin 3-like N-terminal" evidence="2">
    <location>
        <begin position="346"/>
        <end position="469"/>
    </location>
</feature>
<sequence>MAGETGIEARSRTNAGYASQSRAVTKSRFIDGTKMLLYVAKESADALGPLKSCLGGISAIVDLCDKSNDVEGSFTDLIEWVVTLKEELLKDAPSDGKEAERRTKLKRSAVDPAVFSVDLIAHRSLENVEKRSRSLLGKKWPARFLDTPRDSAIVVGFVEEIRQAILLYRVSQQQSTLDQIAGLTSSFDALAITNEFPDVKKKATSVLGRLHRLHQLVSKTGSGDAKIDDKESRRRATLIDSLMMVEAALGPLLDRFTSGNNAVTTDDRQMVEDFAEDVRVAVQVYEVNNNLSLSQRMDTYEQNLTLISSADQSLLNQFRRAEGAEYDHRNRGGCLKGTRMALLDDSTIAKTVAERCDAVGVLGASFFFPGDPKDDHGLIFPTLAFQLAHKYAAFRFAFLPHLRLNPDLGHKSLNKQVEKLIIGPLQSVKDTMVIVIDGLDECKSPPEVLSELERIVNRVPTVKFFITSRPEPRIKHHFARQGCTAESRVVYNAAQDTIDGDIRVFLKHKLSRLAADRSMDNWPTAAQLDLLGDRAALLFAYAVATVKYLENSRLKPSKKYAIIAESRDDTKHEGEVKDIHKGLSLDSLCISILKVSFADIDARDTAAVRLVLAAALSTHSPSPSAILDTVNARPGGELMDIEEVTQILESFHSVLDLPEDPVHPIRPFHRLLSHCLTDPQRCSDRRFLVENHVGTDR</sequence>
<reference evidence="3" key="1">
    <citation type="journal article" date="2020" name="Nat. Commun.">
        <title>Large-scale genome sequencing of mycorrhizal fungi provides insights into the early evolution of symbiotic traits.</title>
        <authorList>
            <person name="Miyauchi S."/>
            <person name="Kiss E."/>
            <person name="Kuo A."/>
            <person name="Drula E."/>
            <person name="Kohler A."/>
            <person name="Sanchez-Garcia M."/>
            <person name="Morin E."/>
            <person name="Andreopoulos B."/>
            <person name="Barry K.W."/>
            <person name="Bonito G."/>
            <person name="Buee M."/>
            <person name="Carver A."/>
            <person name="Chen C."/>
            <person name="Cichocki N."/>
            <person name="Clum A."/>
            <person name="Culley D."/>
            <person name="Crous P.W."/>
            <person name="Fauchery L."/>
            <person name="Girlanda M."/>
            <person name="Hayes R.D."/>
            <person name="Keri Z."/>
            <person name="LaButti K."/>
            <person name="Lipzen A."/>
            <person name="Lombard V."/>
            <person name="Magnuson J."/>
            <person name="Maillard F."/>
            <person name="Murat C."/>
            <person name="Nolan M."/>
            <person name="Ohm R.A."/>
            <person name="Pangilinan J."/>
            <person name="Pereira M.F."/>
            <person name="Perotto S."/>
            <person name="Peter M."/>
            <person name="Pfister S."/>
            <person name="Riley R."/>
            <person name="Sitrit Y."/>
            <person name="Stielow J.B."/>
            <person name="Szollosi G."/>
            <person name="Zifcakova L."/>
            <person name="Stursova M."/>
            <person name="Spatafora J.W."/>
            <person name="Tedersoo L."/>
            <person name="Vaario L.M."/>
            <person name="Yamada A."/>
            <person name="Yan M."/>
            <person name="Wang P."/>
            <person name="Xu J."/>
            <person name="Bruns T."/>
            <person name="Baldrian P."/>
            <person name="Vilgalys R."/>
            <person name="Dunand C."/>
            <person name="Henrissat B."/>
            <person name="Grigoriev I.V."/>
            <person name="Hibbett D."/>
            <person name="Nagy L.G."/>
            <person name="Martin F.M."/>
        </authorList>
    </citation>
    <scope>NUCLEOTIDE SEQUENCE</scope>
    <source>
        <strain evidence="3">UH-Tt-Lm1</strain>
    </source>
</reference>
<proteinExistence type="predicted"/>
<keyword evidence="4" id="KW-1185">Reference proteome</keyword>
<dbReference type="EMBL" id="WIUZ02000008">
    <property type="protein sequence ID" value="KAF9784564.1"/>
    <property type="molecule type" value="Genomic_DNA"/>
</dbReference>
<evidence type="ECO:0000313" key="4">
    <source>
        <dbReference type="Proteomes" id="UP000736335"/>
    </source>
</evidence>
<evidence type="ECO:0000313" key="3">
    <source>
        <dbReference type="EMBL" id="KAF9784564.1"/>
    </source>
</evidence>
<evidence type="ECO:0000259" key="2">
    <source>
        <dbReference type="Pfam" id="PF24883"/>
    </source>
</evidence>
<dbReference type="PANTHER" id="PTHR10039">
    <property type="entry name" value="AMELOGENIN"/>
    <property type="match status" value="1"/>
</dbReference>
<accession>A0A9P6HFZ0</accession>
<protein>
    <recommendedName>
        <fullName evidence="2">Nephrocystin 3-like N-terminal domain-containing protein</fullName>
    </recommendedName>
</protein>
<reference evidence="3" key="2">
    <citation type="submission" date="2020-11" db="EMBL/GenBank/DDBJ databases">
        <authorList>
            <consortium name="DOE Joint Genome Institute"/>
            <person name="Kuo A."/>
            <person name="Miyauchi S."/>
            <person name="Kiss E."/>
            <person name="Drula E."/>
            <person name="Kohler A."/>
            <person name="Sanchez-Garcia M."/>
            <person name="Andreopoulos B."/>
            <person name="Barry K.W."/>
            <person name="Bonito G."/>
            <person name="Buee M."/>
            <person name="Carver A."/>
            <person name="Chen C."/>
            <person name="Cichocki N."/>
            <person name="Clum A."/>
            <person name="Culley D."/>
            <person name="Crous P.W."/>
            <person name="Fauchery L."/>
            <person name="Girlanda M."/>
            <person name="Hayes R."/>
            <person name="Keri Z."/>
            <person name="Labutti K."/>
            <person name="Lipzen A."/>
            <person name="Lombard V."/>
            <person name="Magnuson J."/>
            <person name="Maillard F."/>
            <person name="Morin E."/>
            <person name="Murat C."/>
            <person name="Nolan M."/>
            <person name="Ohm R."/>
            <person name="Pangilinan J."/>
            <person name="Pereira M."/>
            <person name="Perotto S."/>
            <person name="Peter M."/>
            <person name="Riley R."/>
            <person name="Sitrit Y."/>
            <person name="Stielow B."/>
            <person name="Szollosi G."/>
            <person name="Zifcakova L."/>
            <person name="Stursova M."/>
            <person name="Spatafora J.W."/>
            <person name="Tedersoo L."/>
            <person name="Vaario L.-M."/>
            <person name="Yamada A."/>
            <person name="Yan M."/>
            <person name="Wang P."/>
            <person name="Xu J."/>
            <person name="Bruns T."/>
            <person name="Baldrian P."/>
            <person name="Vilgalys R."/>
            <person name="Henrissat B."/>
            <person name="Grigoriev I.V."/>
            <person name="Hibbett D."/>
            <person name="Nagy L.G."/>
            <person name="Martin F.M."/>
        </authorList>
    </citation>
    <scope>NUCLEOTIDE SEQUENCE</scope>
    <source>
        <strain evidence="3">UH-Tt-Lm1</strain>
    </source>
</reference>
<dbReference type="InterPro" id="IPR056884">
    <property type="entry name" value="NPHP3-like_N"/>
</dbReference>